<organism evidence="10">
    <name type="scientific">Rodentolepis nana</name>
    <name type="common">Dwarf tapeworm</name>
    <name type="synonym">Hymenolepis nana</name>
    <dbReference type="NCBI Taxonomy" id="102285"/>
    <lineage>
        <taxon>Eukaryota</taxon>
        <taxon>Metazoa</taxon>
        <taxon>Spiralia</taxon>
        <taxon>Lophotrochozoa</taxon>
        <taxon>Platyhelminthes</taxon>
        <taxon>Cestoda</taxon>
        <taxon>Eucestoda</taxon>
        <taxon>Cyclophyllidea</taxon>
        <taxon>Hymenolepididae</taxon>
        <taxon>Rodentolepis</taxon>
    </lineage>
</organism>
<evidence type="ECO:0000256" key="5">
    <source>
        <dbReference type="ARBA" id="ARBA00023136"/>
    </source>
</evidence>
<evidence type="ECO:0000313" key="9">
    <source>
        <dbReference type="Proteomes" id="UP000278807"/>
    </source>
</evidence>
<keyword evidence="3" id="KW-1134">Transmembrane beta strand</keyword>
<evidence type="ECO:0000256" key="3">
    <source>
        <dbReference type="ARBA" id="ARBA00022452"/>
    </source>
</evidence>
<proteinExistence type="inferred from homology"/>
<evidence type="ECO:0000313" key="8">
    <source>
        <dbReference type="EMBL" id="VDN97787.1"/>
    </source>
</evidence>
<evidence type="ECO:0000256" key="1">
    <source>
        <dbReference type="ARBA" id="ARBA00004374"/>
    </source>
</evidence>
<comment type="similarity">
    <text evidence="2">Belongs to the SAM50/omp85 family.</text>
</comment>
<dbReference type="PANTHER" id="PTHR12815:SF18">
    <property type="entry name" value="SORTING AND ASSEMBLY MACHINERY COMPONENT 50 HOMOLOG"/>
    <property type="match status" value="1"/>
</dbReference>
<name>A0A0R3T4E5_RODNA</name>
<evidence type="ECO:0000256" key="4">
    <source>
        <dbReference type="ARBA" id="ARBA00022692"/>
    </source>
</evidence>
<reference evidence="10" key="1">
    <citation type="submission" date="2017-02" db="UniProtKB">
        <authorList>
            <consortium name="WormBaseParasite"/>
        </authorList>
    </citation>
    <scope>IDENTIFICATION</scope>
</reference>
<feature type="region of interest" description="Disordered" evidence="6">
    <location>
        <begin position="261"/>
        <end position="281"/>
    </location>
</feature>
<sequence length="494" mass="54402">MERSETFFGGDAPVYVTKVTFFGLGKTNHEFIKKQLGPLVKSKNLSELLQNTSELKSMLQGLQIFKECSVTIDTEKGSFRNDAYKVNVHVEEKWPQTIRGNWSVNTDGSMRMGGYYSLNNIFKRGERFEIEGNLGSDATRTRSATFIKPLEFNPNAKLLFGGSDCNYDHWWSKFMRNESSIFAELMAPTRLGLHKLHWSNVWREIEASSFSTPYNIRLESGSTLKMNFSHSVEMDSRDDRVFPQSGCLFRFSEELSFLRPPPPSSSFDHGNATASEDERSTQLRLDGVFQKPLRLTNWLVAEGTLSAGLVHSLSSHPISIADRFFLGGPMELRGYRFCSVGPAEPQMLPLVPSQTPGPSETGDAPSCPSGALASCVAGLHVYAPLPFVHSFTEDGKASFARLHAFALTGMCCLLSDPIREWRLARASGDPFSSRCQAVAASVIGGGVALRFAGAVRLEINYCFPLAGSVLFSGAASAQNLPKAGFQLGFGVNYT</sequence>
<dbReference type="WBParaSite" id="HNAJ_0000192901-mRNA-1">
    <property type="protein sequence ID" value="HNAJ_0000192901-mRNA-1"/>
    <property type="gene ID" value="HNAJ_0000192901"/>
</dbReference>
<keyword evidence="9" id="KW-1185">Reference proteome</keyword>
<dbReference type="PANTHER" id="PTHR12815">
    <property type="entry name" value="SORTING AND ASSEMBLY MACHINERY SAMM50 PROTEIN FAMILY MEMBER"/>
    <property type="match status" value="1"/>
</dbReference>
<dbReference type="Proteomes" id="UP000278807">
    <property type="component" value="Unassembled WGS sequence"/>
</dbReference>
<dbReference type="GO" id="GO:0005741">
    <property type="term" value="C:mitochondrial outer membrane"/>
    <property type="evidence" value="ECO:0007669"/>
    <property type="project" value="UniProtKB-SubCell"/>
</dbReference>
<reference evidence="8 9" key="2">
    <citation type="submission" date="2018-11" db="EMBL/GenBank/DDBJ databases">
        <authorList>
            <consortium name="Pathogen Informatics"/>
        </authorList>
    </citation>
    <scope>NUCLEOTIDE SEQUENCE [LARGE SCALE GENOMIC DNA]</scope>
</reference>
<accession>A0A0R3T4E5</accession>
<gene>
    <name evidence="8" type="ORF">HNAJ_LOCUS1928</name>
</gene>
<evidence type="ECO:0000259" key="7">
    <source>
        <dbReference type="Pfam" id="PF01103"/>
    </source>
</evidence>
<evidence type="ECO:0000256" key="6">
    <source>
        <dbReference type="SAM" id="MobiDB-lite"/>
    </source>
</evidence>
<dbReference type="STRING" id="102285.A0A0R3T4E5"/>
<dbReference type="AlphaFoldDB" id="A0A0R3T4E5"/>
<evidence type="ECO:0000313" key="10">
    <source>
        <dbReference type="WBParaSite" id="HNAJ_0000192901-mRNA-1"/>
    </source>
</evidence>
<dbReference type="Gene3D" id="2.40.160.50">
    <property type="entry name" value="membrane protein fhac: a member of the omp85/tpsb transporter family"/>
    <property type="match status" value="1"/>
</dbReference>
<evidence type="ECO:0000256" key="2">
    <source>
        <dbReference type="ARBA" id="ARBA00010913"/>
    </source>
</evidence>
<dbReference type="InterPro" id="IPR000184">
    <property type="entry name" value="Bac_surfAg_D15"/>
</dbReference>
<feature type="domain" description="Bacterial surface antigen (D15)" evidence="7">
    <location>
        <begin position="120"/>
        <end position="475"/>
    </location>
</feature>
<protein>
    <submittedName>
        <fullName evidence="10">Omp85 domain-containing protein</fullName>
    </submittedName>
</protein>
<keyword evidence="4" id="KW-0812">Transmembrane</keyword>
<dbReference type="InterPro" id="IPR039910">
    <property type="entry name" value="D15-like"/>
</dbReference>
<dbReference type="EMBL" id="UZAE01000842">
    <property type="protein sequence ID" value="VDN97787.1"/>
    <property type="molecule type" value="Genomic_DNA"/>
</dbReference>
<dbReference type="Pfam" id="PF01103">
    <property type="entry name" value="Omp85"/>
    <property type="match status" value="1"/>
</dbReference>
<dbReference type="OrthoDB" id="1724197at2759"/>
<keyword evidence="5" id="KW-0472">Membrane</keyword>
<comment type="subcellular location">
    <subcellularLocation>
        <location evidence="1">Mitochondrion outer membrane</location>
        <topology evidence="1">Multi-pass membrane protein</topology>
    </subcellularLocation>
</comment>